<dbReference type="CDD" id="cd00265">
    <property type="entry name" value="MADS_MEF2_like"/>
    <property type="match status" value="1"/>
</dbReference>
<dbReference type="GO" id="GO:0000977">
    <property type="term" value="F:RNA polymerase II transcription regulatory region sequence-specific DNA binding"/>
    <property type="evidence" value="ECO:0007669"/>
    <property type="project" value="InterPro"/>
</dbReference>
<dbReference type="PANTHER" id="PTHR48019">
    <property type="entry name" value="SERUM RESPONSE FACTOR HOMOLOG"/>
    <property type="match status" value="1"/>
</dbReference>
<proteinExistence type="inferred from homology"/>
<dbReference type="InterPro" id="IPR002100">
    <property type="entry name" value="TF_MADSbox"/>
</dbReference>
<feature type="region of interest" description="Disordered" evidence="7">
    <location>
        <begin position="73"/>
        <end position="562"/>
    </location>
</feature>
<evidence type="ECO:0000256" key="4">
    <source>
        <dbReference type="ARBA" id="ARBA00023163"/>
    </source>
</evidence>
<reference evidence="9" key="1">
    <citation type="submission" date="2023-10" db="EMBL/GenBank/DDBJ databases">
        <authorList>
            <person name="Hackl T."/>
        </authorList>
    </citation>
    <scope>NUCLEOTIDE SEQUENCE</scope>
</reference>
<evidence type="ECO:0000313" key="9">
    <source>
        <dbReference type="EMBL" id="CAJ2499947.1"/>
    </source>
</evidence>
<feature type="compositionally biased region" description="Pro residues" evidence="7">
    <location>
        <begin position="235"/>
        <end position="276"/>
    </location>
</feature>
<evidence type="ECO:0000259" key="8">
    <source>
        <dbReference type="PROSITE" id="PS50066"/>
    </source>
</evidence>
<keyword evidence="3" id="KW-0238">DNA-binding</keyword>
<keyword evidence="4" id="KW-0804">Transcription</keyword>
<keyword evidence="10" id="KW-1185">Reference proteome</keyword>
<organism evidence="9 10">
    <name type="scientific">Anthostomella pinea</name>
    <dbReference type="NCBI Taxonomy" id="933095"/>
    <lineage>
        <taxon>Eukaryota</taxon>
        <taxon>Fungi</taxon>
        <taxon>Dikarya</taxon>
        <taxon>Ascomycota</taxon>
        <taxon>Pezizomycotina</taxon>
        <taxon>Sordariomycetes</taxon>
        <taxon>Xylariomycetidae</taxon>
        <taxon>Xylariales</taxon>
        <taxon>Xylariaceae</taxon>
        <taxon>Anthostomella</taxon>
    </lineage>
</organism>
<dbReference type="AlphaFoldDB" id="A0AAI8V8E6"/>
<protein>
    <submittedName>
        <fullName evidence="9">Uu.00g028000.m01.CDS01</fullName>
    </submittedName>
</protein>
<dbReference type="InterPro" id="IPR036879">
    <property type="entry name" value="TF_MADSbox_sf"/>
</dbReference>
<dbReference type="InterPro" id="IPR050142">
    <property type="entry name" value="MADS-box/MEF2_TF"/>
</dbReference>
<evidence type="ECO:0000256" key="2">
    <source>
        <dbReference type="ARBA" id="ARBA00023015"/>
    </source>
</evidence>
<name>A0AAI8V8E6_9PEZI</name>
<evidence type="ECO:0000256" key="1">
    <source>
        <dbReference type="ARBA" id="ARBA00004123"/>
    </source>
</evidence>
<keyword evidence="2" id="KW-0805">Transcription regulation</keyword>
<feature type="compositionally biased region" description="Low complexity" evidence="7">
    <location>
        <begin position="528"/>
        <end position="537"/>
    </location>
</feature>
<feature type="compositionally biased region" description="Polar residues" evidence="7">
    <location>
        <begin position="146"/>
        <end position="157"/>
    </location>
</feature>
<feature type="compositionally biased region" description="Basic and acidic residues" evidence="7">
    <location>
        <begin position="278"/>
        <end position="312"/>
    </location>
</feature>
<dbReference type="GO" id="GO:0005634">
    <property type="term" value="C:nucleus"/>
    <property type="evidence" value="ECO:0007669"/>
    <property type="project" value="UniProtKB-SubCell"/>
</dbReference>
<evidence type="ECO:0000313" key="10">
    <source>
        <dbReference type="Proteomes" id="UP001295740"/>
    </source>
</evidence>
<dbReference type="Proteomes" id="UP001295740">
    <property type="component" value="Unassembled WGS sequence"/>
</dbReference>
<evidence type="ECO:0000256" key="5">
    <source>
        <dbReference type="ARBA" id="ARBA00023242"/>
    </source>
</evidence>
<dbReference type="Gene3D" id="3.40.1810.10">
    <property type="entry name" value="Transcription factor, MADS-box"/>
    <property type="match status" value="1"/>
</dbReference>
<dbReference type="SMART" id="SM00432">
    <property type="entry name" value="MADS"/>
    <property type="match status" value="1"/>
</dbReference>
<evidence type="ECO:0000256" key="3">
    <source>
        <dbReference type="ARBA" id="ARBA00023125"/>
    </source>
</evidence>
<sequence>MGRRKIEIKAIKDDRNRSVTFLKRKGGLFKKAHELSVLCSVDVAVFIFGNNKKLYEYSNGDMRELITRYTYHGGPNEHKGPGDFHGGEDDDEDDGEGTPPNMHEGSVEPQMIPPHYQAQPPFPHLRHDTPSASPPINGMAFVQRGHTPQPQIVSRPSSRNDFRRPPNMPQPGGPTGPPPNGYAFMPHPAMYNPQNQPGMQHGPPPPPPGQYQYPPHQQPPHMQQYMLDQRSSMPPNYPPQPQGHQPPPHPQPSPPQIHRQPLPPRPISQMSPPQPPHQHLEHPQHGLEHPQHGLEHPQHGLEHPQHGMEHPQHRQQTPQPRQQSPPLSQQQQSQTQHVPEVQPPARKELKQEPPERPSQSLLDTASAIKKLPQGRKQHSIFTPIDENRSILSRHLASFKAEPQIPEEGSTRSQSVDVGTVSRTSGACSPPPPPQRSNTSTFPKSRNSTKRVPETTSTPPSRSNSFKIGSGGGTRPRLKVQIPDEASDAGSNTAESTTSPRNTADGTAHPARRNGVDGPGVVLPPPSPSASALLSAGATGPPNPFARPPPQSQNNNMNIDTPVSALPSRFLNNEFLPSPSSFYPEWNFRGNDSNTLPSPLNFATPVASSGPSFLRDDNGPGSNKRKSPEMNNAGPGSDGLEIQPPKRIKVDG</sequence>
<dbReference type="EMBL" id="CAUWAG010000003">
    <property type="protein sequence ID" value="CAJ2499947.1"/>
    <property type="molecule type" value="Genomic_DNA"/>
</dbReference>
<dbReference type="PROSITE" id="PS50066">
    <property type="entry name" value="MADS_BOX_2"/>
    <property type="match status" value="1"/>
</dbReference>
<dbReference type="GO" id="GO:0045944">
    <property type="term" value="P:positive regulation of transcription by RNA polymerase II"/>
    <property type="evidence" value="ECO:0007669"/>
    <property type="project" value="InterPro"/>
</dbReference>
<feature type="domain" description="MADS-box" evidence="8">
    <location>
        <begin position="1"/>
        <end position="61"/>
    </location>
</feature>
<dbReference type="PRINTS" id="PR00404">
    <property type="entry name" value="MADSDOMAIN"/>
</dbReference>
<feature type="compositionally biased region" description="Polar residues" evidence="7">
    <location>
        <begin position="453"/>
        <end position="466"/>
    </location>
</feature>
<feature type="compositionally biased region" description="Pro residues" evidence="7">
    <location>
        <begin position="540"/>
        <end position="550"/>
    </location>
</feature>
<comment type="caution">
    <text evidence="9">The sequence shown here is derived from an EMBL/GenBank/DDBJ whole genome shotgun (WGS) entry which is preliminary data.</text>
</comment>
<feature type="compositionally biased region" description="Basic and acidic residues" evidence="7">
    <location>
        <begin position="75"/>
        <end position="87"/>
    </location>
</feature>
<feature type="compositionally biased region" description="Polar residues" evidence="7">
    <location>
        <begin position="435"/>
        <end position="445"/>
    </location>
</feature>
<feature type="compositionally biased region" description="Polar residues" evidence="7">
    <location>
        <begin position="551"/>
        <end position="560"/>
    </location>
</feature>
<feature type="compositionally biased region" description="Basic and acidic residues" evidence="7">
    <location>
        <begin position="345"/>
        <end position="355"/>
    </location>
</feature>
<feature type="compositionally biased region" description="Low complexity" evidence="7">
    <location>
        <begin position="210"/>
        <end position="226"/>
    </location>
</feature>
<dbReference type="InterPro" id="IPR033896">
    <property type="entry name" value="MEF2-like_N"/>
</dbReference>
<evidence type="ECO:0000256" key="6">
    <source>
        <dbReference type="ARBA" id="ARBA00025805"/>
    </source>
</evidence>
<comment type="similarity">
    <text evidence="6">Belongs to the MEF2 family.</text>
</comment>
<feature type="compositionally biased region" description="Polar residues" evidence="7">
    <location>
        <begin position="488"/>
        <end position="504"/>
    </location>
</feature>
<feature type="compositionally biased region" description="Low complexity" evidence="7">
    <location>
        <begin position="314"/>
        <end position="340"/>
    </location>
</feature>
<feature type="compositionally biased region" description="Low complexity" evidence="7">
    <location>
        <begin position="192"/>
        <end position="201"/>
    </location>
</feature>
<evidence type="ECO:0000256" key="7">
    <source>
        <dbReference type="SAM" id="MobiDB-lite"/>
    </source>
</evidence>
<feature type="region of interest" description="Disordered" evidence="7">
    <location>
        <begin position="588"/>
        <end position="651"/>
    </location>
</feature>
<accession>A0AAI8V8E6</accession>
<feature type="compositionally biased region" description="Pro residues" evidence="7">
    <location>
        <begin position="166"/>
        <end position="180"/>
    </location>
</feature>
<gene>
    <name evidence="9" type="ORF">KHLLAP_LOCUS415</name>
</gene>
<dbReference type="PRINTS" id="PR01217">
    <property type="entry name" value="PRICHEXTENSN"/>
</dbReference>
<dbReference type="Pfam" id="PF00319">
    <property type="entry name" value="SRF-TF"/>
    <property type="match status" value="1"/>
</dbReference>
<feature type="compositionally biased region" description="Polar residues" evidence="7">
    <location>
        <begin position="410"/>
        <end position="426"/>
    </location>
</feature>
<dbReference type="GO" id="GO:0046983">
    <property type="term" value="F:protein dimerization activity"/>
    <property type="evidence" value="ECO:0007669"/>
    <property type="project" value="InterPro"/>
</dbReference>
<dbReference type="SUPFAM" id="SSF55455">
    <property type="entry name" value="SRF-like"/>
    <property type="match status" value="1"/>
</dbReference>
<keyword evidence="5" id="KW-0539">Nucleus</keyword>
<comment type="subcellular location">
    <subcellularLocation>
        <location evidence="1">Nucleus</location>
    </subcellularLocation>
</comment>